<dbReference type="Pfam" id="PF13649">
    <property type="entry name" value="Methyltransf_25"/>
    <property type="match status" value="1"/>
</dbReference>
<gene>
    <name evidence="3" type="ORF">B8A44_04885</name>
</gene>
<evidence type="ECO:0000313" key="4">
    <source>
        <dbReference type="Proteomes" id="UP000249099"/>
    </source>
</evidence>
<dbReference type="Gene3D" id="2.20.25.110">
    <property type="entry name" value="S-adenosyl-L-methionine-dependent methyltransferases"/>
    <property type="match status" value="1"/>
</dbReference>
<proteinExistence type="predicted"/>
<dbReference type="Proteomes" id="UP000249099">
    <property type="component" value="Unassembled WGS sequence"/>
</dbReference>
<dbReference type="GO" id="GO:0016740">
    <property type="term" value="F:transferase activity"/>
    <property type="evidence" value="ECO:0007669"/>
    <property type="project" value="UniProtKB-KW"/>
</dbReference>
<dbReference type="RefSeq" id="WP_112790080.1">
    <property type="nucleotide sequence ID" value="NZ_NAQW01000041.1"/>
</dbReference>
<protein>
    <recommendedName>
        <fullName evidence="2">Methyltransferase domain-containing protein</fullName>
    </recommendedName>
</protein>
<name>A0A328KNP9_9LACT</name>
<dbReference type="SUPFAM" id="SSF53335">
    <property type="entry name" value="S-adenosyl-L-methionine-dependent methyltransferases"/>
    <property type="match status" value="1"/>
</dbReference>
<organism evidence="3 4">
    <name type="scientific">Dolosigranulum pigrum</name>
    <dbReference type="NCBI Taxonomy" id="29394"/>
    <lineage>
        <taxon>Bacteria</taxon>
        <taxon>Bacillati</taxon>
        <taxon>Bacillota</taxon>
        <taxon>Bacilli</taxon>
        <taxon>Lactobacillales</taxon>
        <taxon>Carnobacteriaceae</taxon>
        <taxon>Dolosigranulum</taxon>
    </lineage>
</organism>
<dbReference type="CDD" id="cd02440">
    <property type="entry name" value="AdoMet_MTases"/>
    <property type="match status" value="1"/>
</dbReference>
<keyword evidence="1" id="KW-0808">Transferase</keyword>
<accession>A0A328KNP9</accession>
<evidence type="ECO:0000259" key="2">
    <source>
        <dbReference type="Pfam" id="PF13649"/>
    </source>
</evidence>
<dbReference type="InterPro" id="IPR029063">
    <property type="entry name" value="SAM-dependent_MTases_sf"/>
</dbReference>
<dbReference type="InterPro" id="IPR041698">
    <property type="entry name" value="Methyltransf_25"/>
</dbReference>
<sequence>MIGSKMVYEQFAQLYDELMDTSLYAKWATYVTDHMPVPGSILELGCGSGQLGIQLAQKGYNVTGLDVSIDMLTLAQQRQQEMGVHFPLIQRDMTDLSGFDHFSAVISFNDSFCYLRQPADLRAVLKQSYYALRAGGVLMFDVHSVQKMESFADYSYHGEVNGQLLVWDSYAGEEPLSCEHDIRIFLQREDGLYERYDECHYERTYPIAVYQELLAEAGFVDVEVTGDFLPSLLPEADRWFFKAVKKG</sequence>
<dbReference type="EMBL" id="NAQV01000015">
    <property type="protein sequence ID" value="RAN63461.1"/>
    <property type="molecule type" value="Genomic_DNA"/>
</dbReference>
<dbReference type="Gene3D" id="3.40.50.150">
    <property type="entry name" value="Vaccinia Virus protein VP39"/>
    <property type="match status" value="1"/>
</dbReference>
<reference evidence="3 4" key="1">
    <citation type="submission" date="2017-03" db="EMBL/GenBank/DDBJ databases">
        <title>wgs assembly of Dolosigranulum pigrum KPL CDC strains.</title>
        <authorList>
            <person name="Brugger S.D."/>
            <person name="Pettigrew M."/>
            <person name="Kong Y."/>
            <person name="Lemon K.P."/>
        </authorList>
    </citation>
    <scope>NUCLEOTIDE SEQUENCE [LARGE SCALE GENOMIC DNA]</scope>
    <source>
        <strain evidence="3 4">KPL1931_CDC4294-98</strain>
    </source>
</reference>
<dbReference type="PANTHER" id="PTHR43861">
    <property type="entry name" value="TRANS-ACONITATE 2-METHYLTRANSFERASE-RELATED"/>
    <property type="match status" value="1"/>
</dbReference>
<comment type="caution">
    <text evidence="3">The sequence shown here is derived from an EMBL/GenBank/DDBJ whole genome shotgun (WGS) entry which is preliminary data.</text>
</comment>
<feature type="domain" description="Methyltransferase" evidence="2">
    <location>
        <begin position="41"/>
        <end position="136"/>
    </location>
</feature>
<dbReference type="AlphaFoldDB" id="A0A328KNP9"/>
<evidence type="ECO:0000313" key="3">
    <source>
        <dbReference type="EMBL" id="RAN63461.1"/>
    </source>
</evidence>
<evidence type="ECO:0000256" key="1">
    <source>
        <dbReference type="ARBA" id="ARBA00022679"/>
    </source>
</evidence>